<proteinExistence type="predicted"/>
<evidence type="ECO:0000313" key="1">
    <source>
        <dbReference type="EMBL" id="NOV43047.1"/>
    </source>
</evidence>
<name>A0A6M2DDK7_RHIMP</name>
<reference evidence="1" key="1">
    <citation type="submission" date="2019-09" db="EMBL/GenBank/DDBJ databases">
        <title>Organ-specific transcriptomic study of the physiology of the cattle tick, Rhipicephalus microplus.</title>
        <authorList>
            <person name="Tirloni L."/>
            <person name="Braz G."/>
            <person name="Gandara A.C.P."/>
            <person name="Sabadin G.A."/>
            <person name="da Silva R.M."/>
            <person name="Guizzo M.G."/>
            <person name="Machado J.A."/>
            <person name="Costa E.P."/>
            <person name="Gomes H.F."/>
            <person name="Moraes J."/>
            <person name="Mota M.B.S."/>
            <person name="Mesquita R.D."/>
            <person name="Alvarenga P.H."/>
            <person name="Alves F."/>
            <person name="Seixas A."/>
            <person name="da Fonseca R.N."/>
            <person name="Fogaca A."/>
            <person name="Logullo C."/>
            <person name="Tanaka A."/>
            <person name="Daffre S."/>
            <person name="Termignoni C."/>
            <person name="Vaz I.S.Jr."/>
            <person name="Oliveira P.L."/>
            <person name="Ribeiro J.M."/>
        </authorList>
    </citation>
    <scope>NUCLEOTIDE SEQUENCE</scope>
    <source>
        <strain evidence="1">Porto Alegre</strain>
    </source>
</reference>
<accession>A0A6M2DDK7</accession>
<sequence length="89" mass="10083">MICVCLCKSISQVISLSICCVSPPSVLKLECCCVTFACSRLKLQIYEIVAVRFGCSLIFSHLLRFHFNLLISYAHSLFLARITVNQYFI</sequence>
<dbReference type="EMBL" id="GHWJ01010310">
    <property type="protein sequence ID" value="NOV43047.1"/>
    <property type="molecule type" value="Transcribed_RNA"/>
</dbReference>
<dbReference type="AlphaFoldDB" id="A0A6M2DDK7"/>
<organism evidence="1">
    <name type="scientific">Rhipicephalus microplus</name>
    <name type="common">Cattle tick</name>
    <name type="synonym">Boophilus microplus</name>
    <dbReference type="NCBI Taxonomy" id="6941"/>
    <lineage>
        <taxon>Eukaryota</taxon>
        <taxon>Metazoa</taxon>
        <taxon>Ecdysozoa</taxon>
        <taxon>Arthropoda</taxon>
        <taxon>Chelicerata</taxon>
        <taxon>Arachnida</taxon>
        <taxon>Acari</taxon>
        <taxon>Parasitiformes</taxon>
        <taxon>Ixodida</taxon>
        <taxon>Ixodoidea</taxon>
        <taxon>Ixodidae</taxon>
        <taxon>Rhipicephalinae</taxon>
        <taxon>Rhipicephalus</taxon>
        <taxon>Boophilus</taxon>
    </lineage>
</organism>
<protein>
    <submittedName>
        <fullName evidence="1">Putative secreted protein salivary gland overexpressed</fullName>
    </submittedName>
</protein>